<feature type="transmembrane region" description="Helical" evidence="1">
    <location>
        <begin position="28"/>
        <end position="52"/>
    </location>
</feature>
<evidence type="ECO:0000313" key="2">
    <source>
        <dbReference type="EMBL" id="ACL04513.1"/>
    </source>
</evidence>
<dbReference type="RefSeq" id="WP_015947583.1">
    <property type="nucleotide sequence ID" value="NC_011768.1"/>
</dbReference>
<keyword evidence="1" id="KW-1133">Transmembrane helix</keyword>
<dbReference type="Gene3D" id="1.25.40.10">
    <property type="entry name" value="Tetratricopeptide repeat domain"/>
    <property type="match status" value="1"/>
</dbReference>
<proteinExistence type="predicted"/>
<dbReference type="Proteomes" id="UP000000739">
    <property type="component" value="Chromosome"/>
</dbReference>
<feature type="transmembrane region" description="Helical" evidence="1">
    <location>
        <begin position="283"/>
        <end position="302"/>
    </location>
</feature>
<dbReference type="EMBL" id="CP001322">
    <property type="protein sequence ID" value="ACL04513.1"/>
    <property type="molecule type" value="Genomic_DNA"/>
</dbReference>
<dbReference type="KEGG" id="dal:Dalk_2822"/>
<dbReference type="InterPro" id="IPR011990">
    <property type="entry name" value="TPR-like_helical_dom_sf"/>
</dbReference>
<organism evidence="2 3">
    <name type="scientific">Desulfatibacillum aliphaticivorans</name>
    <dbReference type="NCBI Taxonomy" id="218208"/>
    <lineage>
        <taxon>Bacteria</taxon>
        <taxon>Pseudomonadati</taxon>
        <taxon>Thermodesulfobacteriota</taxon>
        <taxon>Desulfobacteria</taxon>
        <taxon>Desulfobacterales</taxon>
        <taxon>Desulfatibacillaceae</taxon>
        <taxon>Desulfatibacillum</taxon>
    </lineage>
</organism>
<feature type="transmembrane region" description="Helical" evidence="1">
    <location>
        <begin position="84"/>
        <end position="106"/>
    </location>
</feature>
<feature type="transmembrane region" description="Helical" evidence="1">
    <location>
        <begin position="126"/>
        <end position="147"/>
    </location>
</feature>
<accession>B8FB69</accession>
<gene>
    <name evidence="2" type="ordered locus">Dalk_2822</name>
</gene>
<evidence type="ECO:0000313" key="3">
    <source>
        <dbReference type="Proteomes" id="UP000000739"/>
    </source>
</evidence>
<protein>
    <submittedName>
        <fullName evidence="2">Uncharacterized protein</fullName>
    </submittedName>
</protein>
<dbReference type="InterPro" id="IPR019734">
    <property type="entry name" value="TPR_rpt"/>
</dbReference>
<keyword evidence="1" id="KW-0472">Membrane</keyword>
<sequence>MMVNNEINDAAAPLPQEAERTLPGPWPWYVILLLGFGLGGFFVWLMVCWALWARNEKKLSLIALAANLLVFAGVRYASLNLLCSWWVISLGAVFLDLAWTVAAWRYQYVFIGPAPPRYKNLPPEKWIAPVLIGGLLGFCIAALISIPQAIENRIAMLSLWDSLNREIVLWDFFKGAFSGIAAGAFVGAWWAGNPKGFKVRDIVCYLGGTVIAWIGLLLLFKLQGYYLTGGGEALDLDSVYNSVIPPWGGKDKQFVLTMGSYFEFMGFILMPLLFGAPCRIRDFGLRALVIPLVFICSFPYWMTSNSQWMDYQGRIMYLAASPDQAERDYAFDKLKVLLARYPDHARWPYLAEKYVAYLYHQGEFEEAEEYNRRIAENFEGQNRWYWIVSQAKSVQENYDPSKRNPGEWLDIPVVDDANYLTANWMSLLAAIRYWEGEDVPESQIKTRLRAMSETEDLINLRPLLSFAHLDDAASNLGYKTLVLPSDLPTAQRLLDKGIPVFMEGYQLFYLMYGFDKGRNLALTYNFSSISNRQMKNNRDEAGEVLGLEDEGQGKSRMRRERIRREAYWEMAPKVWEAPVNQIISPFMAVVIPEQYLSIAAEAVGLPKKELIEQSKARIAALISLQFTKAGDPVKAIEWAMASAEKWDSPLPLYMAHLGASLWADRSENLKSRIMLEKGFDELKTYMAYFDKPEIKAFLGKSAAQFDADLKDPGLPRMVGMAYLPFLHKSDPRQRQVIADLYEQWTQTDPSRYRTWTKLADLYEFANDIPHMVAALEGMIKAGPAAHSGRLKAAYGYILLGQPEKAKETLEHVEVGGLRNDADYQFVLGAIAEWEEKPEKALTHYAAAVDMRRHIPVYHLHYGRALLAEGQDEDAKKALEWACRIDPDTEVTVKARKLLANMD</sequence>
<keyword evidence="1" id="KW-0812">Transmembrane</keyword>
<dbReference type="AlphaFoldDB" id="B8FB69"/>
<feature type="transmembrane region" description="Helical" evidence="1">
    <location>
        <begin position="202"/>
        <end position="220"/>
    </location>
</feature>
<dbReference type="HOGENOM" id="CLU_321255_0_0_7"/>
<dbReference type="SMART" id="SM00028">
    <property type="entry name" value="TPR"/>
    <property type="match status" value="2"/>
</dbReference>
<feature type="transmembrane region" description="Helical" evidence="1">
    <location>
        <begin position="254"/>
        <end position="276"/>
    </location>
</feature>
<reference evidence="2 3" key="1">
    <citation type="journal article" date="2012" name="Environ. Microbiol.">
        <title>The genome sequence of Desulfatibacillum alkenivorans AK-01: a blueprint for anaerobic alkane oxidation.</title>
        <authorList>
            <person name="Callaghan A.V."/>
            <person name="Morris B.E."/>
            <person name="Pereira I.A."/>
            <person name="McInerney M.J."/>
            <person name="Austin R.N."/>
            <person name="Groves J.T."/>
            <person name="Kukor J.J."/>
            <person name="Suflita J.M."/>
            <person name="Young L.Y."/>
            <person name="Zylstra G.J."/>
            <person name="Wawrik B."/>
        </authorList>
    </citation>
    <scope>NUCLEOTIDE SEQUENCE [LARGE SCALE GENOMIC DNA]</scope>
    <source>
        <strain evidence="2 3">AK-01</strain>
    </source>
</reference>
<feature type="transmembrane region" description="Helical" evidence="1">
    <location>
        <begin position="59"/>
        <end position="78"/>
    </location>
</feature>
<dbReference type="SUPFAM" id="SSF48452">
    <property type="entry name" value="TPR-like"/>
    <property type="match status" value="1"/>
</dbReference>
<feature type="transmembrane region" description="Helical" evidence="1">
    <location>
        <begin position="167"/>
        <end position="190"/>
    </location>
</feature>
<keyword evidence="3" id="KW-1185">Reference proteome</keyword>
<evidence type="ECO:0000256" key="1">
    <source>
        <dbReference type="SAM" id="Phobius"/>
    </source>
</evidence>
<name>B8FB69_DESAL</name>
<dbReference type="eggNOG" id="COG0457">
    <property type="taxonomic scope" value="Bacteria"/>
</dbReference>